<dbReference type="SUPFAM" id="SSF52047">
    <property type="entry name" value="RNI-like"/>
    <property type="match status" value="1"/>
</dbReference>
<proteinExistence type="predicted"/>
<protein>
    <submittedName>
        <fullName evidence="1">Uncharacterized protein</fullName>
    </submittedName>
</protein>
<dbReference type="STRING" id="68775.A0A5C3LYN5"/>
<reference evidence="1 2" key="1">
    <citation type="journal article" date="2019" name="Nat. Ecol. Evol.">
        <title>Megaphylogeny resolves global patterns of mushroom evolution.</title>
        <authorList>
            <person name="Varga T."/>
            <person name="Krizsan K."/>
            <person name="Foldi C."/>
            <person name="Dima B."/>
            <person name="Sanchez-Garcia M."/>
            <person name="Sanchez-Ramirez S."/>
            <person name="Szollosi G.J."/>
            <person name="Szarkandi J.G."/>
            <person name="Papp V."/>
            <person name="Albert L."/>
            <person name="Andreopoulos W."/>
            <person name="Angelini C."/>
            <person name="Antonin V."/>
            <person name="Barry K.W."/>
            <person name="Bougher N.L."/>
            <person name="Buchanan P."/>
            <person name="Buyck B."/>
            <person name="Bense V."/>
            <person name="Catcheside P."/>
            <person name="Chovatia M."/>
            <person name="Cooper J."/>
            <person name="Damon W."/>
            <person name="Desjardin D."/>
            <person name="Finy P."/>
            <person name="Geml J."/>
            <person name="Haridas S."/>
            <person name="Hughes K."/>
            <person name="Justo A."/>
            <person name="Karasinski D."/>
            <person name="Kautmanova I."/>
            <person name="Kiss B."/>
            <person name="Kocsube S."/>
            <person name="Kotiranta H."/>
            <person name="LaButti K.M."/>
            <person name="Lechner B.E."/>
            <person name="Liimatainen K."/>
            <person name="Lipzen A."/>
            <person name="Lukacs Z."/>
            <person name="Mihaltcheva S."/>
            <person name="Morgado L.N."/>
            <person name="Niskanen T."/>
            <person name="Noordeloos M.E."/>
            <person name="Ohm R.A."/>
            <person name="Ortiz-Santana B."/>
            <person name="Ovrebo C."/>
            <person name="Racz N."/>
            <person name="Riley R."/>
            <person name="Savchenko A."/>
            <person name="Shiryaev A."/>
            <person name="Soop K."/>
            <person name="Spirin V."/>
            <person name="Szebenyi C."/>
            <person name="Tomsovsky M."/>
            <person name="Tulloss R.E."/>
            <person name="Uehling J."/>
            <person name="Grigoriev I.V."/>
            <person name="Vagvolgyi C."/>
            <person name="Papp T."/>
            <person name="Martin F.M."/>
            <person name="Miettinen O."/>
            <person name="Hibbett D.S."/>
            <person name="Nagy L.G."/>
        </authorList>
    </citation>
    <scope>NUCLEOTIDE SEQUENCE [LARGE SCALE GENOMIC DNA]</scope>
    <source>
        <strain evidence="1 2">CBS 166.37</strain>
    </source>
</reference>
<evidence type="ECO:0000313" key="1">
    <source>
        <dbReference type="EMBL" id="TFK38339.1"/>
    </source>
</evidence>
<evidence type="ECO:0000313" key="2">
    <source>
        <dbReference type="Proteomes" id="UP000308652"/>
    </source>
</evidence>
<keyword evidence="2" id="KW-1185">Reference proteome</keyword>
<sequence length="350" mass="40409">MVLHTAGFGRYIPFAGLTPSDTPALASFKLITHHSIYLDNQWPPDLMFCHQLKSFHCETGITDYQLPPLAWNGLSELSLVLDWPMSTLFFDMDVSDLLSVLQLSSSLKTCLLQFSKLGTRYNLSFPNHVRTPKDISGVMVTLPHLQKLSITGSYSKFDPFCLTKILEKLCLPDLQELQVLSLAYEIDHSEIISPLPAINLLLCRSRVKFLTMNWMPFMHEIQNFIACFKSARYLEQLSMKSLIRYEEDHMRDLYCGINGHVLEALQSVDLCPNLKMLSLEGVSPSTVHRFIQSNCVKRLRSVYYQIPVEFESEREAFNEEMKLEVVDQDVRWNLEERKELPRSKFRFGVE</sequence>
<dbReference type="AlphaFoldDB" id="A0A5C3LYN5"/>
<gene>
    <name evidence="1" type="ORF">BDQ12DRAFT_683477</name>
</gene>
<dbReference type="Proteomes" id="UP000308652">
    <property type="component" value="Unassembled WGS sequence"/>
</dbReference>
<organism evidence="1 2">
    <name type="scientific">Crucibulum laeve</name>
    <dbReference type="NCBI Taxonomy" id="68775"/>
    <lineage>
        <taxon>Eukaryota</taxon>
        <taxon>Fungi</taxon>
        <taxon>Dikarya</taxon>
        <taxon>Basidiomycota</taxon>
        <taxon>Agaricomycotina</taxon>
        <taxon>Agaricomycetes</taxon>
        <taxon>Agaricomycetidae</taxon>
        <taxon>Agaricales</taxon>
        <taxon>Agaricineae</taxon>
        <taxon>Nidulariaceae</taxon>
        <taxon>Crucibulum</taxon>
    </lineage>
</organism>
<dbReference type="EMBL" id="ML213603">
    <property type="protein sequence ID" value="TFK38339.1"/>
    <property type="molecule type" value="Genomic_DNA"/>
</dbReference>
<name>A0A5C3LYN5_9AGAR</name>
<accession>A0A5C3LYN5</accession>